<protein>
    <submittedName>
        <fullName evidence="6">Putative extracellular solute-binding lipoprotein</fullName>
    </submittedName>
</protein>
<comment type="caution">
    <text evidence="6">The sequence shown here is derived from an EMBL/GenBank/DDBJ whole genome shotgun (WGS) entry which is preliminary data.</text>
</comment>
<dbReference type="Gene3D" id="3.40.190.10">
    <property type="entry name" value="Periplasmic binding protein-like II"/>
    <property type="match status" value="1"/>
</dbReference>
<dbReference type="GeneID" id="66838539"/>
<keyword evidence="6" id="KW-0449">Lipoprotein</keyword>
<dbReference type="PIRSF" id="PIRSF002741">
    <property type="entry name" value="MppA"/>
    <property type="match status" value="1"/>
</dbReference>
<dbReference type="GO" id="GO:0043190">
    <property type="term" value="C:ATP-binding cassette (ABC) transporter complex"/>
    <property type="evidence" value="ECO:0007669"/>
    <property type="project" value="InterPro"/>
</dbReference>
<reference evidence="6 7" key="1">
    <citation type="submission" date="2015-04" db="EMBL/GenBank/DDBJ databases">
        <authorList>
            <person name="Cao L."/>
            <person name="Gao C.H."/>
        </authorList>
    </citation>
    <scope>NUCLEOTIDE SEQUENCE [LARGE SCALE GENOMIC DNA]</scope>
    <source>
        <strain evidence="6 7">SH3</strain>
    </source>
</reference>
<dbReference type="PANTHER" id="PTHR30290">
    <property type="entry name" value="PERIPLASMIC BINDING COMPONENT OF ABC TRANSPORTER"/>
    <property type="match status" value="1"/>
</dbReference>
<dbReference type="Gene3D" id="3.10.105.10">
    <property type="entry name" value="Dipeptide-binding Protein, Domain 3"/>
    <property type="match status" value="1"/>
</dbReference>
<sequence>MKFKRLATIIAVATLVLSGCGSTHSSGKDLNISLPLKTKSIAPYETDVPVKIGAAESLFKTNDQGKIEKVLVKSYHQPNDTTLDIELKDNIKFQNGQKLTAEKVKSSLENSMKKSDLVKFSLPISSMTAKGQKLTIKTKSAYPELVSELANPFMAIYDTNAKSDVNQAPVGTGPYEIKDYKQSQKISLAKFKDYWQGKPKLDHITVTYQEDGNNRVRNLESKKADLITDVPVNKVEDITNDKHLKVSKKSGFRTSLLMYNHTNKKMTKPVREALDNVIDRQGIADHIYQGYAKPATSPFNDKIPYIKEPKMTKQNIDKAKDLLAKEGYTKNHPLKIKLITYDGRPELSKIAQVLQSDAKKANIDIDIKSVDDIEGYLKDRSAWDATMYSFGTIPRGDTGYFFNQAYKKDGAINKGNYDNHKVDDLINQLNHTVNVDERHNISNDIIKLSSQDVPNSYIAYNDQIVAANSNVKNYKVTPEGIYLIDYQTTIER</sequence>
<evidence type="ECO:0000256" key="3">
    <source>
        <dbReference type="ARBA" id="ARBA00022729"/>
    </source>
</evidence>
<evidence type="ECO:0000256" key="1">
    <source>
        <dbReference type="ARBA" id="ARBA00005695"/>
    </source>
</evidence>
<dbReference type="SUPFAM" id="SSF53850">
    <property type="entry name" value="Periplasmic binding protein-like II"/>
    <property type="match status" value="1"/>
</dbReference>
<accession>A0A7U7PX72</accession>
<comment type="similarity">
    <text evidence="1">Belongs to the bacterial solute-binding protein 5 family.</text>
</comment>
<dbReference type="PROSITE" id="PS51257">
    <property type="entry name" value="PROKAR_LIPOPROTEIN"/>
    <property type="match status" value="1"/>
</dbReference>
<keyword evidence="2" id="KW-0813">Transport</keyword>
<dbReference type="NCBIfam" id="NF045468">
    <property type="entry name" value="Opp5A_nikA"/>
    <property type="match status" value="1"/>
</dbReference>
<keyword evidence="3 4" id="KW-0732">Signal</keyword>
<dbReference type="InterPro" id="IPR000914">
    <property type="entry name" value="SBP_5_dom"/>
</dbReference>
<evidence type="ECO:0000313" key="7">
    <source>
        <dbReference type="Proteomes" id="UP000236509"/>
    </source>
</evidence>
<evidence type="ECO:0000256" key="4">
    <source>
        <dbReference type="SAM" id="SignalP"/>
    </source>
</evidence>
<dbReference type="CDD" id="cd08490">
    <property type="entry name" value="PBP2_NikA_DppA_OppA_like_3"/>
    <property type="match status" value="1"/>
</dbReference>
<proteinExistence type="inferred from homology"/>
<keyword evidence="7" id="KW-1185">Reference proteome</keyword>
<evidence type="ECO:0000259" key="5">
    <source>
        <dbReference type="Pfam" id="PF00496"/>
    </source>
</evidence>
<name>A0A7U7PX72_9STAP</name>
<dbReference type="AlphaFoldDB" id="A0A7U7PX72"/>
<dbReference type="Pfam" id="PF00496">
    <property type="entry name" value="SBP_bac_5"/>
    <property type="match status" value="1"/>
</dbReference>
<dbReference type="InterPro" id="IPR030678">
    <property type="entry name" value="Peptide/Ni-bd"/>
</dbReference>
<feature type="signal peptide" evidence="4">
    <location>
        <begin position="1"/>
        <end position="25"/>
    </location>
</feature>
<evidence type="ECO:0000256" key="2">
    <source>
        <dbReference type="ARBA" id="ARBA00022448"/>
    </source>
</evidence>
<dbReference type="InterPro" id="IPR050035">
    <property type="entry name" value="NikA"/>
</dbReference>
<organism evidence="6 7">
    <name type="scientific">Staphylococcus argenteus</name>
    <dbReference type="NCBI Taxonomy" id="985002"/>
    <lineage>
        <taxon>Bacteria</taxon>
        <taxon>Bacillati</taxon>
        <taxon>Bacillota</taxon>
        <taxon>Bacilli</taxon>
        <taxon>Bacillales</taxon>
        <taxon>Staphylococcaceae</taxon>
        <taxon>Staphylococcus</taxon>
    </lineage>
</organism>
<dbReference type="KEGG" id="suh:SAMSHR1132_02060"/>
<dbReference type="Proteomes" id="UP000236509">
    <property type="component" value="Unassembled WGS sequence"/>
</dbReference>
<dbReference type="InterPro" id="IPR039424">
    <property type="entry name" value="SBP_5"/>
</dbReference>
<dbReference type="GO" id="GO:0015833">
    <property type="term" value="P:peptide transport"/>
    <property type="evidence" value="ECO:0007669"/>
    <property type="project" value="TreeGrafter"/>
</dbReference>
<dbReference type="PANTHER" id="PTHR30290:SF9">
    <property type="entry name" value="OLIGOPEPTIDE-BINDING PROTEIN APPA"/>
    <property type="match status" value="1"/>
</dbReference>
<dbReference type="EMBL" id="CVOU01000015">
    <property type="protein sequence ID" value="CRI20508.1"/>
    <property type="molecule type" value="Genomic_DNA"/>
</dbReference>
<gene>
    <name evidence="6" type="ORF">BN1326_30096</name>
</gene>
<feature type="domain" description="Solute-binding protein family 5" evidence="5">
    <location>
        <begin position="67"/>
        <end position="409"/>
    </location>
</feature>
<dbReference type="GO" id="GO:0042597">
    <property type="term" value="C:periplasmic space"/>
    <property type="evidence" value="ECO:0007669"/>
    <property type="project" value="UniProtKB-ARBA"/>
</dbReference>
<evidence type="ECO:0000313" key="6">
    <source>
        <dbReference type="EMBL" id="CRI20508.1"/>
    </source>
</evidence>
<feature type="chain" id="PRO_5031211461" evidence="4">
    <location>
        <begin position="26"/>
        <end position="492"/>
    </location>
</feature>
<dbReference type="RefSeq" id="WP_000669673.1">
    <property type="nucleotide sequence ID" value="NC_016941.1"/>
</dbReference>
<dbReference type="GO" id="GO:1904680">
    <property type="term" value="F:peptide transmembrane transporter activity"/>
    <property type="evidence" value="ECO:0007669"/>
    <property type="project" value="TreeGrafter"/>
</dbReference>